<dbReference type="InterPro" id="IPR011989">
    <property type="entry name" value="ARM-like"/>
</dbReference>
<dbReference type="PANTHER" id="PTHR19316:SF18">
    <property type="entry name" value="HSP70-BINDING PROTEIN 1"/>
    <property type="match status" value="1"/>
</dbReference>
<reference evidence="3" key="1">
    <citation type="submission" date="2021-01" db="EMBL/GenBank/DDBJ databases">
        <authorList>
            <person name="Corre E."/>
            <person name="Pelletier E."/>
            <person name="Niang G."/>
            <person name="Scheremetjew M."/>
            <person name="Finn R."/>
            <person name="Kale V."/>
            <person name="Holt S."/>
            <person name="Cochrane G."/>
            <person name="Meng A."/>
            <person name="Brown T."/>
            <person name="Cohen L."/>
        </authorList>
    </citation>
    <scope>NUCLEOTIDE SEQUENCE</scope>
    <source>
        <strain evidence="3">OF101</strain>
    </source>
</reference>
<dbReference type="Pfam" id="PF08609">
    <property type="entry name" value="Fes1"/>
    <property type="match status" value="1"/>
</dbReference>
<dbReference type="InterPro" id="IPR016024">
    <property type="entry name" value="ARM-type_fold"/>
</dbReference>
<sequence>MTELLHWAVENSDPGKLAELMRKYQAQNLTIKDVWGQDTIDALFRDEASDMIRLIAVVADFRNASVSDEILEGALSQLQEYIDQIDNAGNLHGMGGLAPLLDLAVEATRGPEVRRMALWDLGVAAQNNPPVQSDILGLGGLERLAARLQHCRGGDGRASEREEDEDPQYCGKLIFTLSGLIKNNATTQAAADRLGVVGWLFRDGIRHSSTSMAKKSLGLLETVLAQSPELPIVDALPEQRDELSEALLAGVRGGPSGEADLDLAEKALRLVNRLLSLRPLMFGQTFGPRLSAAAGDVGRRCEEAHGPGDELCSGLMGLAGHANLMLTASGIADEEL</sequence>
<name>A0A7S1S7C8_ALECA</name>
<dbReference type="SUPFAM" id="SSF48371">
    <property type="entry name" value="ARM repeat"/>
    <property type="match status" value="1"/>
</dbReference>
<dbReference type="GO" id="GO:0005783">
    <property type="term" value="C:endoplasmic reticulum"/>
    <property type="evidence" value="ECO:0007669"/>
    <property type="project" value="TreeGrafter"/>
</dbReference>
<accession>A0A7S1S7C8</accession>
<organism evidence="3">
    <name type="scientific">Alexandrium catenella</name>
    <name type="common">Red tide dinoflagellate</name>
    <name type="synonym">Gonyaulax catenella</name>
    <dbReference type="NCBI Taxonomy" id="2925"/>
    <lineage>
        <taxon>Eukaryota</taxon>
        <taxon>Sar</taxon>
        <taxon>Alveolata</taxon>
        <taxon>Dinophyceae</taxon>
        <taxon>Gonyaulacales</taxon>
        <taxon>Pyrocystaceae</taxon>
        <taxon>Alexandrium</taxon>
    </lineage>
</organism>
<dbReference type="AlphaFoldDB" id="A0A7S1S7C8"/>
<dbReference type="GO" id="GO:0000774">
    <property type="term" value="F:adenyl-nucleotide exchange factor activity"/>
    <property type="evidence" value="ECO:0007669"/>
    <property type="project" value="TreeGrafter"/>
</dbReference>
<dbReference type="PANTHER" id="PTHR19316">
    <property type="entry name" value="PROTEIN FOLDING REGULATOR"/>
    <property type="match status" value="1"/>
</dbReference>
<evidence type="ECO:0000313" key="3">
    <source>
        <dbReference type="EMBL" id="CAD9186778.1"/>
    </source>
</evidence>
<keyword evidence="1" id="KW-0677">Repeat</keyword>
<evidence type="ECO:0000259" key="2">
    <source>
        <dbReference type="Pfam" id="PF08609"/>
    </source>
</evidence>
<dbReference type="InterPro" id="IPR050693">
    <property type="entry name" value="Hsp70_NEF-Inhibitors"/>
</dbReference>
<evidence type="ECO:0000256" key="1">
    <source>
        <dbReference type="ARBA" id="ARBA00022737"/>
    </source>
</evidence>
<dbReference type="InterPro" id="IPR013918">
    <property type="entry name" value="Nucleotide_exch_fac_Fes1"/>
</dbReference>
<dbReference type="Gene3D" id="1.25.10.10">
    <property type="entry name" value="Leucine-rich Repeat Variant"/>
    <property type="match status" value="1"/>
</dbReference>
<protein>
    <recommendedName>
        <fullName evidence="2">Nucleotide exchange factor Fes1 domain-containing protein</fullName>
    </recommendedName>
</protein>
<dbReference type="EMBL" id="HBGE01106478">
    <property type="protein sequence ID" value="CAD9186778.1"/>
    <property type="molecule type" value="Transcribed_RNA"/>
</dbReference>
<gene>
    <name evidence="3" type="ORF">ACAT0790_LOCUS63552</name>
</gene>
<proteinExistence type="predicted"/>
<feature type="domain" description="Nucleotide exchange factor Fes1" evidence="2">
    <location>
        <begin position="1"/>
        <end position="91"/>
    </location>
</feature>